<evidence type="ECO:0000256" key="9">
    <source>
        <dbReference type="ARBA" id="ARBA00023242"/>
    </source>
</evidence>
<evidence type="ECO:0000256" key="6">
    <source>
        <dbReference type="ARBA" id="ARBA00022448"/>
    </source>
</evidence>
<name>A0A1V9WYK1_9ACAR</name>
<dbReference type="Gene3D" id="3.30.470.30">
    <property type="entry name" value="DNA ligase/mRNA capping enzyme"/>
    <property type="match status" value="1"/>
</dbReference>
<comment type="subcellular location">
    <subcellularLocation>
        <location evidence="3">Cytoplasm</location>
    </subcellularLocation>
    <subcellularLocation>
        <location evidence="2">Nucleus</location>
    </subcellularLocation>
</comment>
<evidence type="ECO:0000256" key="1">
    <source>
        <dbReference type="ARBA" id="ARBA00003975"/>
    </source>
</evidence>
<dbReference type="GO" id="GO:0005737">
    <property type="term" value="C:cytoplasm"/>
    <property type="evidence" value="ECO:0007669"/>
    <property type="project" value="UniProtKB-SubCell"/>
</dbReference>
<feature type="domain" description="Snurportin-1 m3G cap-binding" evidence="12">
    <location>
        <begin position="129"/>
        <end position="315"/>
    </location>
</feature>
<evidence type="ECO:0000256" key="3">
    <source>
        <dbReference type="ARBA" id="ARBA00004496"/>
    </source>
</evidence>
<dbReference type="InterPro" id="IPR024721">
    <property type="entry name" value="Snurportin-1_N"/>
</dbReference>
<feature type="region of interest" description="Disordered" evidence="10">
    <location>
        <begin position="75"/>
        <end position="125"/>
    </location>
</feature>
<dbReference type="AlphaFoldDB" id="A0A1V9WYK1"/>
<evidence type="ECO:0000256" key="2">
    <source>
        <dbReference type="ARBA" id="ARBA00004123"/>
    </source>
</evidence>
<comment type="similarity">
    <text evidence="4">Belongs to the snurportin family.</text>
</comment>
<dbReference type="STRING" id="418985.A0A1V9WYK1"/>
<dbReference type="Pfam" id="PF11538">
    <property type="entry name" value="Snurportin1"/>
    <property type="match status" value="1"/>
</dbReference>
<comment type="caution">
    <text evidence="13">The sequence shown here is derived from an EMBL/GenBank/DDBJ whole genome shotgun (WGS) entry which is preliminary data.</text>
</comment>
<dbReference type="CDD" id="cd09232">
    <property type="entry name" value="Snurportin-1_C"/>
    <property type="match status" value="1"/>
</dbReference>
<comment type="function">
    <text evidence="1">Functions as an U snRNP-specific nuclear import adapter. Involved in the trimethylguanosine (m3G)-cap-dependent nuclear import of U snRNPs. Binds specifically to the terminal m3G-cap U snRNAs.</text>
</comment>
<dbReference type="InParanoid" id="A0A1V9WYK1"/>
<dbReference type="GO" id="GO:0005634">
    <property type="term" value="C:nucleus"/>
    <property type="evidence" value="ECO:0007669"/>
    <property type="project" value="UniProtKB-SubCell"/>
</dbReference>
<feature type="compositionally biased region" description="Acidic residues" evidence="10">
    <location>
        <begin position="100"/>
        <end position="114"/>
    </location>
</feature>
<evidence type="ECO:0000259" key="11">
    <source>
        <dbReference type="Pfam" id="PF11538"/>
    </source>
</evidence>
<feature type="compositionally biased region" description="Basic and acidic residues" evidence="10">
    <location>
        <begin position="341"/>
        <end position="354"/>
    </location>
</feature>
<sequence>MLAMDEIVTSLCRGMNVTQAPCAATMSAGRFAHLRNSKTALPVRQELRRQQFLERQKEKRYDGFLHARGLATGVFPKETKQKRKSNDGKELQKDGSDVETSMDAENDTEDDTDSEVTRPRKPSRSYRNQLMQSEWLVEVPSDLTQYVIMPCPKGKRGLLVASKGVTKLYARNGFNFTTFTSNLPGGSSSSSRQSNWKPNEFTILDVVFSDAFKTCFVLDLIYWRSRPYYDSATSFRFFWLKTQFEECANELSSVERKVKLELVQFYEWEPQRIQSLLCSDQPPFSPPAEIDGVLFYHSEGHYIPGICPLVGWLKPYMIPEVLNLEVHPRLLLERPPEYTSLKDKMDTKEKKREQACASKSAATDSMGTSSVN</sequence>
<keyword evidence="9" id="KW-0539">Nucleus</keyword>
<dbReference type="GO" id="GO:0061015">
    <property type="term" value="P:snRNA import into nucleus"/>
    <property type="evidence" value="ECO:0007669"/>
    <property type="project" value="InterPro"/>
</dbReference>
<dbReference type="PANTHER" id="PTHR13403:SF6">
    <property type="entry name" value="SNURPORTIN-1"/>
    <property type="match status" value="1"/>
</dbReference>
<dbReference type="GO" id="GO:0003723">
    <property type="term" value="F:RNA binding"/>
    <property type="evidence" value="ECO:0007669"/>
    <property type="project" value="UniProtKB-KW"/>
</dbReference>
<accession>A0A1V9WYK1</accession>
<evidence type="ECO:0000256" key="4">
    <source>
        <dbReference type="ARBA" id="ARBA00007540"/>
    </source>
</evidence>
<dbReference type="InterPro" id="IPR047857">
    <property type="entry name" value="Snurportin1_C"/>
</dbReference>
<reference evidence="13 14" key="1">
    <citation type="journal article" date="2017" name="Gigascience">
        <title>Draft genome of the honey bee ectoparasitic mite, Tropilaelaps mercedesae, is shaped by the parasitic life history.</title>
        <authorList>
            <person name="Dong X."/>
            <person name="Armstrong S.D."/>
            <person name="Xia D."/>
            <person name="Makepeace B.L."/>
            <person name="Darby A.C."/>
            <person name="Kadowaki T."/>
        </authorList>
    </citation>
    <scope>NUCLEOTIDE SEQUENCE [LARGE SCALE GENOMIC DNA]</scope>
    <source>
        <strain evidence="13">Wuxi-XJTLU</strain>
    </source>
</reference>
<feature type="domain" description="Snurportin-1 N-terminal" evidence="11">
    <location>
        <begin position="41"/>
        <end position="68"/>
    </location>
</feature>
<dbReference type="EMBL" id="MNPL01032970">
    <property type="protein sequence ID" value="OQR66318.1"/>
    <property type="molecule type" value="Genomic_DNA"/>
</dbReference>
<dbReference type="InterPro" id="IPR017336">
    <property type="entry name" value="Snurportin-1"/>
</dbReference>
<keyword evidence="7" id="KW-0963">Cytoplasm</keyword>
<organism evidence="13 14">
    <name type="scientific">Tropilaelaps mercedesae</name>
    <dbReference type="NCBI Taxonomy" id="418985"/>
    <lineage>
        <taxon>Eukaryota</taxon>
        <taxon>Metazoa</taxon>
        <taxon>Ecdysozoa</taxon>
        <taxon>Arthropoda</taxon>
        <taxon>Chelicerata</taxon>
        <taxon>Arachnida</taxon>
        <taxon>Acari</taxon>
        <taxon>Parasitiformes</taxon>
        <taxon>Mesostigmata</taxon>
        <taxon>Gamasina</taxon>
        <taxon>Dermanyssoidea</taxon>
        <taxon>Laelapidae</taxon>
        <taxon>Tropilaelaps</taxon>
    </lineage>
</organism>
<dbReference type="PANTHER" id="PTHR13403">
    <property type="entry name" value="SNURPORTIN1 RNUT1 PROTEIN RNA, U TRANSPORTER 1"/>
    <property type="match status" value="1"/>
</dbReference>
<feature type="region of interest" description="Disordered" evidence="10">
    <location>
        <begin position="341"/>
        <end position="372"/>
    </location>
</feature>
<dbReference type="OrthoDB" id="10003593at2759"/>
<dbReference type="SUPFAM" id="SSF56091">
    <property type="entry name" value="DNA ligase/mRNA capping enzyme, catalytic domain"/>
    <property type="match status" value="1"/>
</dbReference>
<evidence type="ECO:0000256" key="10">
    <source>
        <dbReference type="SAM" id="MobiDB-lite"/>
    </source>
</evidence>
<dbReference type="FunCoup" id="A0A1V9WYK1">
    <property type="interactions" value="710"/>
</dbReference>
<keyword evidence="8" id="KW-0694">RNA-binding</keyword>
<dbReference type="Pfam" id="PF21974">
    <property type="entry name" value="SPN1_m3Gcap_bd"/>
    <property type="match status" value="1"/>
</dbReference>
<evidence type="ECO:0000259" key="12">
    <source>
        <dbReference type="Pfam" id="PF21974"/>
    </source>
</evidence>
<evidence type="ECO:0000313" key="14">
    <source>
        <dbReference type="Proteomes" id="UP000192247"/>
    </source>
</evidence>
<dbReference type="Proteomes" id="UP000192247">
    <property type="component" value="Unassembled WGS sequence"/>
</dbReference>
<protein>
    <recommendedName>
        <fullName evidence="5">Snurportin-1</fullName>
    </recommendedName>
</protein>
<evidence type="ECO:0000256" key="5">
    <source>
        <dbReference type="ARBA" id="ARBA00016034"/>
    </source>
</evidence>
<gene>
    <name evidence="13" type="ORF">BIW11_14239</name>
</gene>
<feature type="compositionally biased region" description="Basic and acidic residues" evidence="10">
    <location>
        <begin position="84"/>
        <end position="96"/>
    </location>
</feature>
<evidence type="ECO:0000256" key="7">
    <source>
        <dbReference type="ARBA" id="ARBA00022490"/>
    </source>
</evidence>
<proteinExistence type="inferred from homology"/>
<evidence type="ECO:0000256" key="8">
    <source>
        <dbReference type="ARBA" id="ARBA00022884"/>
    </source>
</evidence>
<keyword evidence="6" id="KW-0813">Transport</keyword>
<evidence type="ECO:0000313" key="13">
    <source>
        <dbReference type="EMBL" id="OQR66318.1"/>
    </source>
</evidence>
<keyword evidence="14" id="KW-1185">Reference proteome</keyword>
<feature type="compositionally biased region" description="Polar residues" evidence="10">
    <location>
        <begin position="360"/>
        <end position="372"/>
    </location>
</feature>